<name>A0A6J4R6M6_9ACTN</name>
<proteinExistence type="predicted"/>
<feature type="non-terminal residue" evidence="2">
    <location>
        <position position="298"/>
    </location>
</feature>
<evidence type="ECO:0000256" key="1">
    <source>
        <dbReference type="SAM" id="MobiDB-lite"/>
    </source>
</evidence>
<protein>
    <submittedName>
        <fullName evidence="2">Epoxide hydrolase</fullName>
        <ecNumber evidence="2">3.3.2.9</ecNumber>
    </submittedName>
</protein>
<keyword evidence="2" id="KW-0378">Hydrolase</keyword>
<reference evidence="2" key="1">
    <citation type="submission" date="2020-02" db="EMBL/GenBank/DDBJ databases">
        <authorList>
            <person name="Meier V. D."/>
        </authorList>
    </citation>
    <scope>NUCLEOTIDE SEQUENCE</scope>
    <source>
        <strain evidence="2">AVDCRST_MAG02</strain>
    </source>
</reference>
<feature type="compositionally biased region" description="Low complexity" evidence="1">
    <location>
        <begin position="77"/>
        <end position="86"/>
    </location>
</feature>
<feature type="compositionally biased region" description="Basic residues" evidence="1">
    <location>
        <begin position="54"/>
        <end position="63"/>
    </location>
</feature>
<feature type="compositionally biased region" description="Basic residues" evidence="1">
    <location>
        <begin position="93"/>
        <end position="103"/>
    </location>
</feature>
<feature type="compositionally biased region" description="Gly residues" evidence="1">
    <location>
        <begin position="108"/>
        <end position="123"/>
    </location>
</feature>
<gene>
    <name evidence="2" type="ORF">AVDCRST_MAG02-3083</name>
</gene>
<dbReference type="GO" id="GO:0033961">
    <property type="term" value="F:cis-stilbene-oxide hydrolase activity"/>
    <property type="evidence" value="ECO:0007669"/>
    <property type="project" value="UniProtKB-EC"/>
</dbReference>
<evidence type="ECO:0000313" key="2">
    <source>
        <dbReference type="EMBL" id="CAA9461720.1"/>
    </source>
</evidence>
<feature type="compositionally biased region" description="Basic and acidic residues" evidence="1">
    <location>
        <begin position="160"/>
        <end position="170"/>
    </location>
</feature>
<feature type="region of interest" description="Disordered" evidence="1">
    <location>
        <begin position="45"/>
        <end position="284"/>
    </location>
</feature>
<dbReference type="EMBL" id="CADCVH010000079">
    <property type="protein sequence ID" value="CAA9461720.1"/>
    <property type="molecule type" value="Genomic_DNA"/>
</dbReference>
<feature type="compositionally biased region" description="Basic residues" evidence="1">
    <location>
        <begin position="255"/>
        <end position="264"/>
    </location>
</feature>
<dbReference type="EC" id="3.3.2.9" evidence="2"/>
<dbReference type="AlphaFoldDB" id="A0A6J4R6M6"/>
<feature type="non-terminal residue" evidence="2">
    <location>
        <position position="1"/>
    </location>
</feature>
<organism evidence="2">
    <name type="scientific">uncultured Rubrobacteraceae bacterium</name>
    <dbReference type="NCBI Taxonomy" id="349277"/>
    <lineage>
        <taxon>Bacteria</taxon>
        <taxon>Bacillati</taxon>
        <taxon>Actinomycetota</taxon>
        <taxon>Rubrobacteria</taxon>
        <taxon>Rubrobacterales</taxon>
        <taxon>Rubrobacteraceae</taxon>
        <taxon>environmental samples</taxon>
    </lineage>
</organism>
<accession>A0A6J4R6M6</accession>
<feature type="compositionally biased region" description="Low complexity" evidence="1">
    <location>
        <begin position="243"/>
        <end position="253"/>
    </location>
</feature>
<sequence length="298" mass="31184">GPRAVSGSPLRRPWRGAAALRRGGGGAARGALARLPGVLVLLEVPDPRAGGGRLPRRGPRHARLQPLGQAKRRQRLRPGPARAGRGAPDRGPGRRARRGRRARLGRDSGLGGRDAPPGAGGAAGDPERAPPRTPLPRAADPAPAPQELLRVLFSGPVAPGEDHPGRELRHPAVRLPQRPGTAGCLRRGRHRPVRRGALAPGGAHGHHKLLPGPRQASARPDPGVPAPDRGAGVGDLGREGHLPRPGAGPAEPRLGPRRPRRAPARRQPLGPARPPREGQRPAAGLFAWHATRFLADAL</sequence>